<accession>A0ABT3PUA8</accession>
<dbReference type="RefSeq" id="WP_265786636.1">
    <property type="nucleotide sequence ID" value="NZ_BAABRS010000001.1"/>
</dbReference>
<keyword evidence="1" id="KW-0472">Membrane</keyword>
<dbReference type="EMBL" id="JAJNDC010000001">
    <property type="protein sequence ID" value="MCW9711429.1"/>
    <property type="molecule type" value="Genomic_DNA"/>
</dbReference>
<keyword evidence="3" id="KW-1185">Reference proteome</keyword>
<keyword evidence="1" id="KW-1133">Transmembrane helix</keyword>
<sequence>MERNRFIKSGKSFYILMGLILFQGISGIFGGGALILDSSGAILQMPLSMLRGSPFETFLVPGVILFFVLGIFPLIVFSGLWKRKSWAWTGALLVSIALIIWISVEIALVGYHSEPPLQLMYGLVGVALLLLTLMSSVQHRLRSDAFRAKK</sequence>
<comment type="caution">
    <text evidence="2">The sequence shown here is derived from an EMBL/GenBank/DDBJ whole genome shotgun (WGS) entry which is preliminary data.</text>
</comment>
<feature type="transmembrane region" description="Helical" evidence="1">
    <location>
        <begin position="12"/>
        <end position="36"/>
    </location>
</feature>
<evidence type="ECO:0000256" key="1">
    <source>
        <dbReference type="SAM" id="Phobius"/>
    </source>
</evidence>
<evidence type="ECO:0000313" key="2">
    <source>
        <dbReference type="EMBL" id="MCW9711429.1"/>
    </source>
</evidence>
<feature type="transmembrane region" description="Helical" evidence="1">
    <location>
        <begin position="119"/>
        <end position="137"/>
    </location>
</feature>
<keyword evidence="1" id="KW-0812">Transmembrane</keyword>
<protein>
    <submittedName>
        <fullName evidence="2">Uncharacterized protein</fullName>
    </submittedName>
</protein>
<feature type="transmembrane region" description="Helical" evidence="1">
    <location>
        <begin position="92"/>
        <end position="113"/>
    </location>
</feature>
<name>A0ABT3PUA8_9BACT</name>
<organism evidence="2 3">
    <name type="scientific">Fodinibius salicampi</name>
    <dbReference type="NCBI Taxonomy" id="1920655"/>
    <lineage>
        <taxon>Bacteria</taxon>
        <taxon>Pseudomonadati</taxon>
        <taxon>Balneolota</taxon>
        <taxon>Balneolia</taxon>
        <taxon>Balneolales</taxon>
        <taxon>Balneolaceae</taxon>
        <taxon>Fodinibius</taxon>
    </lineage>
</organism>
<proteinExistence type="predicted"/>
<evidence type="ECO:0000313" key="3">
    <source>
        <dbReference type="Proteomes" id="UP001207337"/>
    </source>
</evidence>
<feature type="transmembrane region" description="Helical" evidence="1">
    <location>
        <begin position="58"/>
        <end position="80"/>
    </location>
</feature>
<dbReference type="Proteomes" id="UP001207337">
    <property type="component" value="Unassembled WGS sequence"/>
</dbReference>
<reference evidence="2 3" key="1">
    <citation type="submission" date="2021-11" db="EMBL/GenBank/DDBJ databases">
        <title>Aliifidinibius sp. nov., a new bacterium isolated from saline soil.</title>
        <authorList>
            <person name="Galisteo C."/>
            <person name="De La Haba R."/>
            <person name="Sanchez-Porro C."/>
            <person name="Ventosa A."/>
        </authorList>
    </citation>
    <scope>NUCLEOTIDE SEQUENCE [LARGE SCALE GENOMIC DNA]</scope>
    <source>
        <strain evidence="2 3">KACC 190600</strain>
    </source>
</reference>
<gene>
    <name evidence="2" type="ORF">LQ318_00810</name>
</gene>